<dbReference type="GO" id="GO:0003677">
    <property type="term" value="F:DNA binding"/>
    <property type="evidence" value="ECO:0007669"/>
    <property type="project" value="InterPro"/>
</dbReference>
<organism evidence="5 6">
    <name type="scientific">Lactobacillus gasseri</name>
    <dbReference type="NCBI Taxonomy" id="1596"/>
    <lineage>
        <taxon>Bacteria</taxon>
        <taxon>Bacillati</taxon>
        <taxon>Bacillota</taxon>
        <taxon>Bacilli</taxon>
        <taxon>Lactobacillales</taxon>
        <taxon>Lactobacillaceae</taxon>
        <taxon>Lactobacillus</taxon>
    </lineage>
</organism>
<evidence type="ECO:0000256" key="2">
    <source>
        <dbReference type="ARBA" id="ARBA00022705"/>
    </source>
</evidence>
<dbReference type="AlphaFoldDB" id="A0A8A4UZT1"/>
<protein>
    <recommendedName>
        <fullName evidence="1">DNA-directed DNA polymerase</fullName>
        <ecNumber evidence="1">2.7.7.7</ecNumber>
    </recommendedName>
</protein>
<dbReference type="SMART" id="SM00482">
    <property type="entry name" value="POLAc"/>
    <property type="match status" value="1"/>
</dbReference>
<dbReference type="InterPro" id="IPR043502">
    <property type="entry name" value="DNA/RNA_pol_sf"/>
</dbReference>
<reference evidence="5" key="1">
    <citation type="submission" date="2021-03" db="EMBL/GenBank/DDBJ databases">
        <title>Whole genome sequence of Lactobacillus gasseri HL75.</title>
        <authorList>
            <person name="Kim J.-M."/>
            <person name="Chung S.H."/>
            <person name="Kim J.-S."/>
        </authorList>
    </citation>
    <scope>NUCLEOTIDE SEQUENCE</scope>
    <source>
        <strain evidence="5">HL75</strain>
    </source>
</reference>
<evidence type="ECO:0000313" key="5">
    <source>
        <dbReference type="EMBL" id="QTD67077.1"/>
    </source>
</evidence>
<dbReference type="Proteomes" id="UP000663932">
    <property type="component" value="Chromosome"/>
</dbReference>
<dbReference type="EC" id="2.7.7.7" evidence="1"/>
<gene>
    <name evidence="5" type="ORF">J3E67_001456</name>
</gene>
<dbReference type="Gene3D" id="3.30.70.370">
    <property type="match status" value="1"/>
</dbReference>
<dbReference type="Pfam" id="PF00476">
    <property type="entry name" value="DNA_pol_A"/>
    <property type="match status" value="1"/>
</dbReference>
<keyword evidence="2" id="KW-0235">DNA replication</keyword>
<dbReference type="CDD" id="cd08642">
    <property type="entry name" value="DNA_pol_A_pol_I_A"/>
    <property type="match status" value="1"/>
</dbReference>
<accession>A0A8A4UZT1</accession>
<dbReference type="PANTHER" id="PTHR10133:SF27">
    <property type="entry name" value="DNA POLYMERASE NU"/>
    <property type="match status" value="1"/>
</dbReference>
<proteinExistence type="predicted"/>
<dbReference type="Gene3D" id="1.10.150.20">
    <property type="entry name" value="5' to 3' exonuclease, C-terminal subdomain"/>
    <property type="match status" value="1"/>
</dbReference>
<evidence type="ECO:0000259" key="4">
    <source>
        <dbReference type="SMART" id="SM00482"/>
    </source>
</evidence>
<evidence type="ECO:0000256" key="3">
    <source>
        <dbReference type="ARBA" id="ARBA00049244"/>
    </source>
</evidence>
<dbReference type="GO" id="GO:0006302">
    <property type="term" value="P:double-strand break repair"/>
    <property type="evidence" value="ECO:0007669"/>
    <property type="project" value="TreeGrafter"/>
</dbReference>
<evidence type="ECO:0000313" key="6">
    <source>
        <dbReference type="Proteomes" id="UP000663932"/>
    </source>
</evidence>
<dbReference type="SUPFAM" id="SSF56672">
    <property type="entry name" value="DNA/RNA polymerases"/>
    <property type="match status" value="1"/>
</dbReference>
<dbReference type="PANTHER" id="PTHR10133">
    <property type="entry name" value="DNA POLYMERASE I"/>
    <property type="match status" value="1"/>
</dbReference>
<dbReference type="InterPro" id="IPR001098">
    <property type="entry name" value="DNA-dir_DNA_pol_A_palm_dom"/>
</dbReference>
<dbReference type="GO" id="GO:0003887">
    <property type="term" value="F:DNA-directed DNA polymerase activity"/>
    <property type="evidence" value="ECO:0007669"/>
    <property type="project" value="UniProtKB-EC"/>
</dbReference>
<dbReference type="InterPro" id="IPR002298">
    <property type="entry name" value="DNA_polymerase_A"/>
</dbReference>
<name>A0A8A4UZT1_LACGS</name>
<dbReference type="GO" id="GO:0006261">
    <property type="term" value="P:DNA-templated DNA replication"/>
    <property type="evidence" value="ECO:0007669"/>
    <property type="project" value="InterPro"/>
</dbReference>
<dbReference type="EMBL" id="CP071801">
    <property type="protein sequence ID" value="QTD67077.1"/>
    <property type="molecule type" value="Genomic_DNA"/>
</dbReference>
<feature type="domain" description="DNA-directed DNA polymerase family A palm" evidence="4">
    <location>
        <begin position="366"/>
        <end position="610"/>
    </location>
</feature>
<dbReference type="RefSeq" id="WP_207991346.1">
    <property type="nucleotide sequence ID" value="NZ_CP071801.1"/>
</dbReference>
<evidence type="ECO:0000256" key="1">
    <source>
        <dbReference type="ARBA" id="ARBA00012417"/>
    </source>
</evidence>
<sequence>MKQISIDIETYSSTNLNQTGVYRYADSDDFELLLFGYAIDFGPVKVVDLTQGEKIPPQIIEALDNPNIIKSAFNAQFERVCLSCFVGHRLKPTGWYCSRVWSATLGLPLSLRDVGSVLGLPRQKITAGKELVRYFCTPCKPTKANQSRTRNFPYHAPDKWQQFKQYNQRDVEVEMEITQKLECFPVPQNEWENYWMDQDINDRGIRIDQQLVNNAIKCQNVFHDQYLQTAKKVTGLANPNSPLQLKDWLRQQGVKTDSLSKVSVAQLLQTTTGTVHQVLALRQLLSKSSVKKYQAMQKAMCQDGRVHGLLQFYGANRTGRWAGRLVQVQNLPRNSMPDLEEARELVKQGNVPALAMLYDSVPDVLSQLIRTAFIPSKNHHFYVADFSAVEARVIAWLSNEKWRQDAFAKNEDIYCASASQMFGVPVVKHGINGELRQKGKIAELALGYGGSIGALKAMGATKLGLTDDELPPLVQMWRNASPHIVQFWWDVDKAAKECIKTHLPQTTHGMKFIYRSGCMFLRLRSGRYLCYPKPKIGTNRFGSESITFMGINTVKKWDRIETYGAKLVENIVQATSRDLLAEAMRRLEATGNTVVMHIHDEAVIDAPFNRSLDTMVQLMTKVPDWANGLILNAAGFVSDFYKKD</sequence>
<comment type="catalytic activity">
    <reaction evidence="3">
        <text>DNA(n) + a 2'-deoxyribonucleoside 5'-triphosphate = DNA(n+1) + diphosphate</text>
        <dbReference type="Rhea" id="RHEA:22508"/>
        <dbReference type="Rhea" id="RHEA-COMP:17339"/>
        <dbReference type="Rhea" id="RHEA-COMP:17340"/>
        <dbReference type="ChEBI" id="CHEBI:33019"/>
        <dbReference type="ChEBI" id="CHEBI:61560"/>
        <dbReference type="ChEBI" id="CHEBI:173112"/>
        <dbReference type="EC" id="2.7.7.7"/>
    </reaction>
</comment>